<evidence type="ECO:0000256" key="6">
    <source>
        <dbReference type="SAM" id="Phobius"/>
    </source>
</evidence>
<keyword evidence="3 6" id="KW-0812">Transmembrane</keyword>
<protein>
    <submittedName>
        <fullName evidence="7">ABC-type transporter, integral membrane subunit</fullName>
    </submittedName>
</protein>
<evidence type="ECO:0000256" key="2">
    <source>
        <dbReference type="ARBA" id="ARBA00022475"/>
    </source>
</evidence>
<dbReference type="GeneID" id="10395075"/>
<dbReference type="Proteomes" id="UP000008136">
    <property type="component" value="Chromosome"/>
</dbReference>
<keyword evidence="8" id="KW-1185">Reference proteome</keyword>
<dbReference type="RefSeq" id="WP_013684590.1">
    <property type="nucleotide sequence ID" value="NC_015320.1"/>
</dbReference>
<dbReference type="EMBL" id="CP002588">
    <property type="protein sequence ID" value="AEA47936.1"/>
    <property type="molecule type" value="Genomic_DNA"/>
</dbReference>
<feature type="transmembrane region" description="Helical" evidence="6">
    <location>
        <begin position="249"/>
        <end position="277"/>
    </location>
</feature>
<accession>F2KRS2</accession>
<feature type="transmembrane region" description="Helical" evidence="6">
    <location>
        <begin position="165"/>
        <end position="185"/>
    </location>
</feature>
<organism evidence="7 8">
    <name type="scientific">Archaeoglobus veneficus (strain DSM 11195 / SNP6)</name>
    <dbReference type="NCBI Taxonomy" id="693661"/>
    <lineage>
        <taxon>Archaea</taxon>
        <taxon>Methanobacteriati</taxon>
        <taxon>Methanobacteriota</taxon>
        <taxon>Archaeoglobi</taxon>
        <taxon>Archaeoglobales</taxon>
        <taxon>Archaeoglobaceae</taxon>
        <taxon>Archaeoglobus</taxon>
    </lineage>
</organism>
<evidence type="ECO:0000256" key="1">
    <source>
        <dbReference type="ARBA" id="ARBA00004651"/>
    </source>
</evidence>
<evidence type="ECO:0000313" key="7">
    <source>
        <dbReference type="EMBL" id="AEA47936.1"/>
    </source>
</evidence>
<dbReference type="PANTHER" id="PTHR30482:SF20">
    <property type="entry name" value="HIGH-AFFINITY BRANCHED-CHAIN AMINO ACID TRANSPORT SYSTEM PERMEASE PROTEIN LIVM"/>
    <property type="match status" value="1"/>
</dbReference>
<sequence length="331" mass="35384">MSSVKSKVSFRAVMAIAAIIAILAVLPFFSSSSVIYMLGLAFIFVVYAVSWDVVAGYTGQTNLGHTVFIGIGAYTTALLQNSHRLGLDISAPIWLTIPAGGIAALLFGLGIGAVCLRLKGYYLALVTAILPLIFIQLANIYSGVFGGYEGFSVGFGKALASDVRLRYYIALAFMFISIAAMYVLVNSRIGVKLRAVRDDEELAEAVGIDVVKYKLLAFCVSAFFAGLAGAVTVHYRLTVGVDLFDIPLMLAIILGVIIGGIGTFYGAVFGGFAIYIAKNWIFRQIAETISPVFPVSDDILLYALLIVLILKAPEGITNKVKGFLSARTAEE</sequence>
<dbReference type="GO" id="GO:0005886">
    <property type="term" value="C:plasma membrane"/>
    <property type="evidence" value="ECO:0007669"/>
    <property type="project" value="UniProtKB-SubCell"/>
</dbReference>
<dbReference type="HOGENOM" id="CLU_031365_2_1_2"/>
<name>F2KRS2_ARCVS</name>
<feature type="transmembrane region" description="Helical" evidence="6">
    <location>
        <begin position="215"/>
        <end position="237"/>
    </location>
</feature>
<feature type="transmembrane region" description="Helical" evidence="6">
    <location>
        <begin position="91"/>
        <end position="114"/>
    </location>
</feature>
<feature type="transmembrane region" description="Helical" evidence="6">
    <location>
        <begin position="35"/>
        <end position="55"/>
    </location>
</feature>
<keyword evidence="2" id="KW-1003">Cell membrane</keyword>
<dbReference type="GO" id="GO:0015658">
    <property type="term" value="F:branched-chain amino acid transmembrane transporter activity"/>
    <property type="evidence" value="ECO:0007669"/>
    <property type="project" value="InterPro"/>
</dbReference>
<dbReference type="CDD" id="cd06581">
    <property type="entry name" value="TM_PBP1_LivM_like"/>
    <property type="match status" value="1"/>
</dbReference>
<dbReference type="InterPro" id="IPR043428">
    <property type="entry name" value="LivM-like"/>
</dbReference>
<feature type="transmembrane region" description="Helical" evidence="6">
    <location>
        <begin position="121"/>
        <end position="145"/>
    </location>
</feature>
<dbReference type="KEGG" id="ave:Arcve_1943"/>
<gene>
    <name evidence="7" type="ordered locus">Arcve_1943</name>
</gene>
<evidence type="ECO:0000313" key="8">
    <source>
        <dbReference type="Proteomes" id="UP000008136"/>
    </source>
</evidence>
<dbReference type="PANTHER" id="PTHR30482">
    <property type="entry name" value="HIGH-AFFINITY BRANCHED-CHAIN AMINO ACID TRANSPORT SYSTEM PERMEASE"/>
    <property type="match status" value="1"/>
</dbReference>
<dbReference type="STRING" id="693661.Arcve_1943"/>
<dbReference type="AlphaFoldDB" id="F2KRS2"/>
<evidence type="ECO:0000256" key="3">
    <source>
        <dbReference type="ARBA" id="ARBA00022692"/>
    </source>
</evidence>
<feature type="transmembrane region" description="Helical" evidence="6">
    <location>
        <begin position="12"/>
        <end position="29"/>
    </location>
</feature>
<keyword evidence="5 6" id="KW-0472">Membrane</keyword>
<comment type="subcellular location">
    <subcellularLocation>
        <location evidence="1">Cell membrane</location>
        <topology evidence="1">Multi-pass membrane protein</topology>
    </subcellularLocation>
</comment>
<feature type="transmembrane region" description="Helical" evidence="6">
    <location>
        <begin position="62"/>
        <end position="79"/>
    </location>
</feature>
<keyword evidence="4 6" id="KW-1133">Transmembrane helix</keyword>
<dbReference type="InterPro" id="IPR001851">
    <property type="entry name" value="ABC_transp_permease"/>
</dbReference>
<proteinExistence type="predicted"/>
<reference evidence="7 8" key="1">
    <citation type="submission" date="2011-03" db="EMBL/GenBank/DDBJ databases">
        <title>The complete genome of Archaeoglobus veneficus SNP6.</title>
        <authorList>
            <consortium name="US DOE Joint Genome Institute (JGI-PGF)"/>
            <person name="Lucas S."/>
            <person name="Copeland A."/>
            <person name="Lapidus A."/>
            <person name="Bruce D."/>
            <person name="Goodwin L."/>
            <person name="Pitluck S."/>
            <person name="Kyrpides N."/>
            <person name="Mavromatis K."/>
            <person name="Pagani I."/>
            <person name="Ivanova N."/>
            <person name="Mikhailova N."/>
            <person name="Lu M."/>
            <person name="Detter J.C."/>
            <person name="Tapia R."/>
            <person name="Han C."/>
            <person name="Land M."/>
            <person name="Hauser L."/>
            <person name="Markowitz V."/>
            <person name="Cheng J.-F."/>
            <person name="Hugenholtz P."/>
            <person name="Woyke T."/>
            <person name="Wu D."/>
            <person name="Spring S."/>
            <person name="Brambilla E."/>
            <person name="Klenk H.-P."/>
            <person name="Eisen J.A."/>
        </authorList>
    </citation>
    <scope>NUCLEOTIDE SEQUENCE [LARGE SCALE GENOMIC DNA]</scope>
    <source>
        <strain>SNP6</strain>
    </source>
</reference>
<dbReference type="Pfam" id="PF02653">
    <property type="entry name" value="BPD_transp_2"/>
    <property type="match status" value="1"/>
</dbReference>
<dbReference type="eggNOG" id="arCOG01274">
    <property type="taxonomic scope" value="Archaea"/>
</dbReference>
<evidence type="ECO:0000256" key="4">
    <source>
        <dbReference type="ARBA" id="ARBA00022989"/>
    </source>
</evidence>
<evidence type="ECO:0000256" key="5">
    <source>
        <dbReference type="ARBA" id="ARBA00023136"/>
    </source>
</evidence>